<dbReference type="Pfam" id="PF10257">
    <property type="entry name" value="RAI16-like"/>
    <property type="match status" value="1"/>
</dbReference>
<evidence type="ECO:0000256" key="2">
    <source>
        <dbReference type="SAM" id="MobiDB-lite"/>
    </source>
</evidence>
<feature type="compositionally biased region" description="Low complexity" evidence="2">
    <location>
        <begin position="229"/>
        <end position="240"/>
    </location>
</feature>
<keyword evidence="5" id="KW-1185">Reference proteome</keyword>
<dbReference type="AlphaFoldDB" id="A0AAF0Y076"/>
<proteinExistence type="inferred from homology"/>
<dbReference type="RefSeq" id="XP_062623367.1">
    <property type="nucleotide sequence ID" value="XM_062767383.1"/>
</dbReference>
<evidence type="ECO:0000313" key="4">
    <source>
        <dbReference type="EMBL" id="WOO77335.1"/>
    </source>
</evidence>
<organism evidence="4 5">
    <name type="scientific">Vanrija pseudolonga</name>
    <dbReference type="NCBI Taxonomy" id="143232"/>
    <lineage>
        <taxon>Eukaryota</taxon>
        <taxon>Fungi</taxon>
        <taxon>Dikarya</taxon>
        <taxon>Basidiomycota</taxon>
        <taxon>Agaricomycotina</taxon>
        <taxon>Tremellomycetes</taxon>
        <taxon>Trichosporonales</taxon>
        <taxon>Trichosporonaceae</taxon>
        <taxon>Vanrija</taxon>
    </lineage>
</organism>
<accession>A0AAF0Y076</accession>
<dbReference type="GeneID" id="87804183"/>
<dbReference type="EMBL" id="CP086714">
    <property type="protein sequence ID" value="WOO77335.1"/>
    <property type="molecule type" value="Genomic_DNA"/>
</dbReference>
<dbReference type="PANTHER" id="PTHR21705">
    <property type="entry name" value="RAI16 PROTEIN-RELATED"/>
    <property type="match status" value="1"/>
</dbReference>
<gene>
    <name evidence="4" type="primary">fam160b1</name>
    <name evidence="4" type="ORF">LOC62_01G000925</name>
</gene>
<comment type="similarity">
    <text evidence="1">Belongs to the FHIP family.</text>
</comment>
<dbReference type="Proteomes" id="UP000827549">
    <property type="component" value="Chromosome 1"/>
</dbReference>
<feature type="region of interest" description="Disordered" evidence="2">
    <location>
        <begin position="215"/>
        <end position="240"/>
    </location>
</feature>
<feature type="compositionally biased region" description="Pro residues" evidence="2">
    <location>
        <begin position="911"/>
        <end position="939"/>
    </location>
</feature>
<feature type="region of interest" description="Disordered" evidence="2">
    <location>
        <begin position="875"/>
        <end position="944"/>
    </location>
</feature>
<dbReference type="Pfam" id="PF19314">
    <property type="entry name" value="DUF5917"/>
    <property type="match status" value="1"/>
</dbReference>
<dbReference type="InterPro" id="IPR045669">
    <property type="entry name" value="FHIP_C"/>
</dbReference>
<name>A0AAF0Y076_9TREE</name>
<feature type="region of interest" description="Disordered" evidence="2">
    <location>
        <begin position="756"/>
        <end position="783"/>
    </location>
</feature>
<feature type="compositionally biased region" description="Low complexity" evidence="2">
    <location>
        <begin position="900"/>
        <end position="910"/>
    </location>
</feature>
<dbReference type="InterPro" id="IPR019384">
    <property type="entry name" value="FHIP"/>
</dbReference>
<evidence type="ECO:0000256" key="1">
    <source>
        <dbReference type="ARBA" id="ARBA00024336"/>
    </source>
</evidence>
<evidence type="ECO:0000313" key="5">
    <source>
        <dbReference type="Proteomes" id="UP000827549"/>
    </source>
</evidence>
<dbReference type="PANTHER" id="PTHR21705:SF11">
    <property type="entry name" value="FHIP FAMILY PROTEIN CG3558"/>
    <property type="match status" value="1"/>
</dbReference>
<feature type="domain" description="FHF complex subunit HOOK-interacting protein C-terminal" evidence="3">
    <location>
        <begin position="700"/>
        <end position="824"/>
    </location>
</feature>
<protein>
    <recommendedName>
        <fullName evidence="3">FHF complex subunit HOOK-interacting protein C-terminal domain-containing protein</fullName>
    </recommendedName>
</protein>
<evidence type="ECO:0000259" key="3">
    <source>
        <dbReference type="Pfam" id="PF19314"/>
    </source>
</evidence>
<reference evidence="4" key="1">
    <citation type="submission" date="2023-10" db="EMBL/GenBank/DDBJ databases">
        <authorList>
            <person name="Noh H."/>
        </authorList>
    </citation>
    <scope>NUCLEOTIDE SEQUENCE</scope>
    <source>
        <strain evidence="4">DUCC4014</strain>
    </source>
</reference>
<sequence length="1025" mass="111355">MEVSTFFTRLLQAPKPAVPVQAPDDFKDFEDAWLVVKDTLEHPDERQLRRGILTTDVPRHLKHIVDALVYESNRTDEDTTGACLEYFLRNDMLAQLERLCERDRPHGIKAEVLRTVNNLVVLLSERFLVHNAVHRPLRRLLRSCIGDLPEEHYDGEARVFGAAADEDDYGWEGELEEDLVDLMCILCSRMRAYPPLLLIFFHDKGWLLPHLSSGAPQPGRALSPVPSIDTSRSKTASTRTTDTEATAAHFEFLLFSYLLRFVHREGRTGDFARAGLLFLFDITFLPPGEEGADNLSLTPVGEGLDPLQDARDALAEYILDGDFADVMAAGLGAAYSVLPTKLQVPSLAELASVDGEKAATAAPATAGMTIGAGTKRDDDSDRDDLIPSTDIDVRNQLDTLIKQFGFLQDILYRCSSPTLHADPQARTVSSAQVLGRAVSDATLDAIQTAFVDNVLYPSILECSSTDGSAVAVLTYLNVLLGNLEDGAVLHRILDALMDSTIRTTTGSPNQERPRRKTGAMDYVPAPGAAPNYHAEERFTLRDLILENLQSENAASVAAAMHLVYTLLGDHCGRVTPSLLAVVRDPSATATARRTLPPVGAKEWAETHLPKPVNSTDVHLQEPELYSALVPRLDDALQGGMDTATGFAAYLSDTHALIEVDRCWQLSRIPLQFVSDDGKPALLRVGDFVADPLQHSLSPSDPLVQSLMGALCAWFTASPDENVALTGSLAAIARCPNRSLSGWLLYDIKDVPADPWEEMQRRSSQDSTASSDDERNRTPPVPARTTATLPALYQIIRGLTRHIGRFRGTVEDFDRLLAERRQGLLFTDHLDEAMNAMLDVESSHVGFGLPPLPPPSLVPSTPPLRKPTLASSIRALWSSPRKKRDSQPSTPRPGTPFLNAPSPNTPGTPSTPSRPLPAPVPVPSPGALAPPGPSQPPQASPPFKTHYSQLEESGLLDVAPVPGVTSGAWAKQTDETDGGTASPAIATQASLTSILDNCIVLEELIKELVAIITARRALGVDQVGFM</sequence>